<feature type="transmembrane region" description="Helical" evidence="2">
    <location>
        <begin position="153"/>
        <end position="176"/>
    </location>
</feature>
<proteinExistence type="predicted"/>
<dbReference type="Proteomes" id="UP000248916">
    <property type="component" value="Unassembled WGS sequence"/>
</dbReference>
<keyword evidence="2" id="KW-0812">Transmembrane</keyword>
<evidence type="ECO:0000256" key="1">
    <source>
        <dbReference type="SAM" id="MobiDB-lite"/>
    </source>
</evidence>
<evidence type="ECO:0000256" key="2">
    <source>
        <dbReference type="SAM" id="Phobius"/>
    </source>
</evidence>
<name>A0A2W7P2A1_9RHOB</name>
<dbReference type="EMBL" id="QKZL01000001">
    <property type="protein sequence ID" value="PZX19556.1"/>
    <property type="molecule type" value="Genomic_DNA"/>
</dbReference>
<protein>
    <submittedName>
        <fullName evidence="3">Uncharacterized protein</fullName>
    </submittedName>
</protein>
<evidence type="ECO:0000313" key="4">
    <source>
        <dbReference type="Proteomes" id="UP000248916"/>
    </source>
</evidence>
<keyword evidence="4" id="KW-1185">Reference proteome</keyword>
<reference evidence="3 4" key="1">
    <citation type="submission" date="2018-06" db="EMBL/GenBank/DDBJ databases">
        <title>Genomic Encyclopedia of Archaeal and Bacterial Type Strains, Phase II (KMG-II): from individual species to whole genera.</title>
        <authorList>
            <person name="Goeker M."/>
        </authorList>
    </citation>
    <scope>NUCLEOTIDE SEQUENCE [LARGE SCALE GENOMIC DNA]</scope>
    <source>
        <strain evidence="3 4">DSM 22009</strain>
    </source>
</reference>
<feature type="region of interest" description="Disordered" evidence="1">
    <location>
        <begin position="120"/>
        <end position="150"/>
    </location>
</feature>
<keyword evidence="2" id="KW-0472">Membrane</keyword>
<dbReference type="AlphaFoldDB" id="A0A2W7P2A1"/>
<organism evidence="3 4">
    <name type="scientific">Palleronia aestuarii</name>
    <dbReference type="NCBI Taxonomy" id="568105"/>
    <lineage>
        <taxon>Bacteria</taxon>
        <taxon>Pseudomonadati</taxon>
        <taxon>Pseudomonadota</taxon>
        <taxon>Alphaproteobacteria</taxon>
        <taxon>Rhodobacterales</taxon>
        <taxon>Roseobacteraceae</taxon>
        <taxon>Palleronia</taxon>
    </lineage>
</organism>
<accession>A0A2W7P2A1</accession>
<dbReference type="OrthoDB" id="7875742at2"/>
<keyword evidence="2" id="KW-1133">Transmembrane helix</keyword>
<evidence type="ECO:0000313" key="3">
    <source>
        <dbReference type="EMBL" id="PZX19556.1"/>
    </source>
</evidence>
<sequence>MALPRPHDHLHVLRIDLSPADAREMLAERDPVRASLTGPEVDLDRVELVDPADLAGIGLSGYLIEGQGADPEAVRAEAATLDAVRDPVLILLPHAFAEPVETLYPKAPLSNLGRFPLVAPNTSEGPLRPPSADAPAADTPPPRAEDPASSRRAGGYVAMVALAVALFVAFVVWLVAA</sequence>
<gene>
    <name evidence="3" type="ORF">LX81_00012</name>
</gene>
<comment type="caution">
    <text evidence="3">The sequence shown here is derived from an EMBL/GenBank/DDBJ whole genome shotgun (WGS) entry which is preliminary data.</text>
</comment>
<dbReference type="RefSeq" id="WP_111535248.1">
    <property type="nucleotide sequence ID" value="NZ_QKZL01000001.1"/>
</dbReference>